<name>A0A9W4KLZ3_9EURO</name>
<dbReference type="OrthoDB" id="269227at2759"/>
<evidence type="ECO:0008006" key="10">
    <source>
        <dbReference type="Google" id="ProtNLM"/>
    </source>
</evidence>
<accession>A0A9W4KLZ3</accession>
<reference evidence="8" key="1">
    <citation type="submission" date="2021-07" db="EMBL/GenBank/DDBJ databases">
        <authorList>
            <person name="Branca A.L. A."/>
        </authorList>
    </citation>
    <scope>NUCLEOTIDE SEQUENCE</scope>
</reference>
<dbReference type="Pfam" id="PF05834">
    <property type="entry name" value="Lycopene_cycl"/>
    <property type="match status" value="1"/>
</dbReference>
<evidence type="ECO:0000256" key="5">
    <source>
        <dbReference type="ARBA" id="ARBA00022630"/>
    </source>
</evidence>
<dbReference type="GO" id="GO:0050660">
    <property type="term" value="F:flavin adenine dinucleotide binding"/>
    <property type="evidence" value="ECO:0007669"/>
    <property type="project" value="InterPro"/>
</dbReference>
<evidence type="ECO:0000313" key="9">
    <source>
        <dbReference type="Proteomes" id="UP001154252"/>
    </source>
</evidence>
<dbReference type="InterPro" id="IPR012132">
    <property type="entry name" value="GMC_OxRdtase"/>
</dbReference>
<keyword evidence="4" id="KW-0964">Secreted</keyword>
<evidence type="ECO:0000256" key="4">
    <source>
        <dbReference type="ARBA" id="ARBA00022512"/>
    </source>
</evidence>
<evidence type="ECO:0000256" key="6">
    <source>
        <dbReference type="ARBA" id="ARBA00022827"/>
    </source>
</evidence>
<dbReference type="AlphaFoldDB" id="A0A9W4KLZ3"/>
<comment type="cofactor">
    <cofactor evidence="1">
        <name>FAD</name>
        <dbReference type="ChEBI" id="CHEBI:57692"/>
    </cofactor>
</comment>
<keyword evidence="4" id="KW-0134">Cell wall</keyword>
<comment type="caution">
    <text evidence="8">The sequence shown here is derived from an EMBL/GenBank/DDBJ whole genome shotgun (WGS) entry which is preliminary data.</text>
</comment>
<evidence type="ECO:0000256" key="1">
    <source>
        <dbReference type="ARBA" id="ARBA00001974"/>
    </source>
</evidence>
<keyword evidence="7" id="KW-0560">Oxidoreductase</keyword>
<evidence type="ECO:0000256" key="3">
    <source>
        <dbReference type="ARBA" id="ARBA00010790"/>
    </source>
</evidence>
<sequence length="216" mass="24009">MSITQLSEFLSSKFDYPIVGGGTAGLVVAARLTEDPDIHVGVIEAGGSKVGDPNVEWPAKLGSTLHNPKYDWVLEPTTESTTWLAASFWGALVASNTWHTIDRLHRYRPLAKAWKQRLVWAELQPYYLKSEFINEAKLGKESAHPDVYNNCPESHGTEGPIKTSFPNYRQPVDDRMIDAFDETSGVARPNDPWNGAPLEQYGHLSTIDRELGASRS</sequence>
<dbReference type="InterPro" id="IPR036188">
    <property type="entry name" value="FAD/NAD-bd_sf"/>
</dbReference>
<dbReference type="PANTHER" id="PTHR11552">
    <property type="entry name" value="GLUCOSE-METHANOL-CHOLINE GMC OXIDOREDUCTASE"/>
    <property type="match status" value="1"/>
</dbReference>
<dbReference type="GO" id="GO:0016491">
    <property type="term" value="F:oxidoreductase activity"/>
    <property type="evidence" value="ECO:0007669"/>
    <property type="project" value="UniProtKB-KW"/>
</dbReference>
<organism evidence="8 9">
    <name type="scientific">Penicillium egyptiacum</name>
    <dbReference type="NCBI Taxonomy" id="1303716"/>
    <lineage>
        <taxon>Eukaryota</taxon>
        <taxon>Fungi</taxon>
        <taxon>Dikarya</taxon>
        <taxon>Ascomycota</taxon>
        <taxon>Pezizomycotina</taxon>
        <taxon>Eurotiomycetes</taxon>
        <taxon>Eurotiomycetidae</taxon>
        <taxon>Eurotiales</taxon>
        <taxon>Aspergillaceae</taxon>
        <taxon>Penicillium</taxon>
    </lineage>
</organism>
<keyword evidence="9" id="KW-1185">Reference proteome</keyword>
<dbReference type="Gene3D" id="3.50.50.60">
    <property type="entry name" value="FAD/NAD(P)-binding domain"/>
    <property type="match status" value="1"/>
</dbReference>
<evidence type="ECO:0000313" key="8">
    <source>
        <dbReference type="EMBL" id="CAG8909548.1"/>
    </source>
</evidence>
<keyword evidence="5" id="KW-0285">Flavoprotein</keyword>
<gene>
    <name evidence="8" type="ORF">PEGY_LOCUS10344</name>
</gene>
<dbReference type="Gene3D" id="3.30.560.10">
    <property type="entry name" value="Glucose Oxidase, domain 3"/>
    <property type="match status" value="1"/>
</dbReference>
<dbReference type="Proteomes" id="UP001154252">
    <property type="component" value="Unassembled WGS sequence"/>
</dbReference>
<dbReference type="PANTHER" id="PTHR11552:SF201">
    <property type="entry name" value="GLUCOSE-METHANOL-CHOLINE OXIDOREDUCTASE N-TERMINAL DOMAIN-CONTAINING PROTEIN"/>
    <property type="match status" value="1"/>
</dbReference>
<comment type="subcellular location">
    <subcellularLocation>
        <location evidence="2">Secreted</location>
        <location evidence="2">Cell wall</location>
    </subcellularLocation>
</comment>
<protein>
    <recommendedName>
        <fullName evidence="10">Glucose-methanol-choline oxidoreductase N-terminal domain-containing protein</fullName>
    </recommendedName>
</protein>
<comment type="similarity">
    <text evidence="3">Belongs to the GMC oxidoreductase family.</text>
</comment>
<evidence type="ECO:0000256" key="7">
    <source>
        <dbReference type="ARBA" id="ARBA00023002"/>
    </source>
</evidence>
<dbReference type="EMBL" id="CAJVRC010000902">
    <property type="protein sequence ID" value="CAG8909548.1"/>
    <property type="molecule type" value="Genomic_DNA"/>
</dbReference>
<dbReference type="SUPFAM" id="SSF51905">
    <property type="entry name" value="FAD/NAD(P)-binding domain"/>
    <property type="match status" value="1"/>
</dbReference>
<keyword evidence="6" id="KW-0274">FAD</keyword>
<proteinExistence type="inferred from homology"/>
<evidence type="ECO:0000256" key="2">
    <source>
        <dbReference type="ARBA" id="ARBA00004191"/>
    </source>
</evidence>